<dbReference type="EMBL" id="LSSK01001623">
    <property type="protein sequence ID" value="OMH79237.1"/>
    <property type="molecule type" value="Genomic_DNA"/>
</dbReference>
<sequence length="67" mass="7358">MLTLSAALFFDALVESTTGICLSTRIHRRLWSFTPNLKFSCNDGSTGTAKRDEIGTRFIIMISVSTG</sequence>
<evidence type="ECO:0000256" key="1">
    <source>
        <dbReference type="SAM" id="SignalP"/>
    </source>
</evidence>
<gene>
    <name evidence="2" type="ORF">AX774_g7357</name>
</gene>
<reference evidence="3" key="1">
    <citation type="submission" date="2017-01" db="EMBL/GenBank/DDBJ databases">
        <authorList>
            <person name="Wang Y."/>
            <person name="White M."/>
            <person name="Kvist S."/>
            <person name="Moncalvo J.-M."/>
        </authorList>
    </citation>
    <scope>NUCLEOTIDE SEQUENCE [LARGE SCALE GENOMIC DNA]</scope>
    <source>
        <strain evidence="3">COL-18-3</strain>
    </source>
</reference>
<feature type="chain" id="PRO_5013340045" description="Secreted protein" evidence="1">
    <location>
        <begin position="20"/>
        <end position="67"/>
    </location>
</feature>
<dbReference type="Proteomes" id="UP000188320">
    <property type="component" value="Unassembled WGS sequence"/>
</dbReference>
<accession>A0A1R1PE34</accession>
<dbReference type="AlphaFoldDB" id="A0A1R1PE34"/>
<evidence type="ECO:0008006" key="4">
    <source>
        <dbReference type="Google" id="ProtNLM"/>
    </source>
</evidence>
<evidence type="ECO:0000313" key="3">
    <source>
        <dbReference type="Proteomes" id="UP000188320"/>
    </source>
</evidence>
<proteinExistence type="predicted"/>
<comment type="caution">
    <text evidence="2">The sequence shown here is derived from an EMBL/GenBank/DDBJ whole genome shotgun (WGS) entry which is preliminary data.</text>
</comment>
<organism evidence="2 3">
    <name type="scientific">Zancudomyces culisetae</name>
    <name type="common">Gut fungus</name>
    <name type="synonym">Smittium culisetae</name>
    <dbReference type="NCBI Taxonomy" id="1213189"/>
    <lineage>
        <taxon>Eukaryota</taxon>
        <taxon>Fungi</taxon>
        <taxon>Fungi incertae sedis</taxon>
        <taxon>Zoopagomycota</taxon>
        <taxon>Kickxellomycotina</taxon>
        <taxon>Harpellomycetes</taxon>
        <taxon>Harpellales</taxon>
        <taxon>Legeriomycetaceae</taxon>
        <taxon>Zancudomyces</taxon>
    </lineage>
</organism>
<keyword evidence="3" id="KW-1185">Reference proteome</keyword>
<keyword evidence="1" id="KW-0732">Signal</keyword>
<protein>
    <recommendedName>
        <fullName evidence="4">Secreted protein</fullName>
    </recommendedName>
</protein>
<evidence type="ECO:0000313" key="2">
    <source>
        <dbReference type="EMBL" id="OMH79237.1"/>
    </source>
</evidence>
<name>A0A1R1PE34_ZANCU</name>
<feature type="signal peptide" evidence="1">
    <location>
        <begin position="1"/>
        <end position="19"/>
    </location>
</feature>